<evidence type="ECO:0000313" key="3">
    <source>
        <dbReference type="Proteomes" id="UP001061361"/>
    </source>
</evidence>
<dbReference type="RefSeq" id="WP_264981859.1">
    <property type="nucleotide sequence ID" value="NZ_AP026708.1"/>
</dbReference>
<evidence type="ECO:0000259" key="1">
    <source>
        <dbReference type="Pfam" id="PF13400"/>
    </source>
</evidence>
<sequence>MTHIRNLFADRNGSATVMVSLSLAALMGLTALAVDLGRAYLKHSALQTAADAGALAGANSLLAEGRDFAKLRAIVTRYAARNLQDADVPGVALQDTDIVFLKDGVPDEENPNQVEVTVTLSGERENAFPLYFGKAVNVPAMDISAVSRAGIVGICSSKCVKPFVVPTKFTWDDEAAPGTKYYRNGELDIESLQELDSVVVQGYSQEDVGTRIIIKPGDPSLAIAPGQYNLVDLPPLNKGVPTTGAAMVKENIEGCTGSNSEATVEPGDELLIEPGNSAGPVKAGANTLIGMDPYARWDTSTNSVEGSSYPDPLDSPRVIIISFYDPRDPPSGGRNSLIIYELGAFFIEDVDSTGNVSARFMNTLAVEPDPTDSTECLLRMSRILLDSSRM</sequence>
<gene>
    <name evidence="2" type="ORF">JCM14722_25090</name>
</gene>
<evidence type="ECO:0000313" key="2">
    <source>
        <dbReference type="EMBL" id="BDQ34967.1"/>
    </source>
</evidence>
<dbReference type="InterPro" id="IPR028087">
    <property type="entry name" value="Tad_N"/>
</dbReference>
<proteinExistence type="predicted"/>
<feature type="domain" description="Putative Flp pilus-assembly TadG-like N-terminal" evidence="1">
    <location>
        <begin position="13"/>
        <end position="59"/>
    </location>
</feature>
<dbReference type="EMBL" id="AP026708">
    <property type="protein sequence ID" value="BDQ34967.1"/>
    <property type="molecule type" value="Genomic_DNA"/>
</dbReference>
<dbReference type="Pfam" id="PF13400">
    <property type="entry name" value="Tad"/>
    <property type="match status" value="1"/>
</dbReference>
<organism evidence="2 3">
    <name type="scientific">Pseudodesulfovibrio portus</name>
    <dbReference type="NCBI Taxonomy" id="231439"/>
    <lineage>
        <taxon>Bacteria</taxon>
        <taxon>Pseudomonadati</taxon>
        <taxon>Thermodesulfobacteriota</taxon>
        <taxon>Desulfovibrionia</taxon>
        <taxon>Desulfovibrionales</taxon>
        <taxon>Desulfovibrionaceae</taxon>
    </lineage>
</organism>
<reference evidence="2" key="1">
    <citation type="submission" date="2022-08" db="EMBL/GenBank/DDBJ databases">
        <title>Genome Sequence of the sulphate-reducing bacterium, Pseudodesulfovibrio portus JCM14722.</title>
        <authorList>
            <person name="Kondo R."/>
            <person name="Kataoka T."/>
        </authorList>
    </citation>
    <scope>NUCLEOTIDE SEQUENCE</scope>
    <source>
        <strain evidence="2">JCM 14722</strain>
    </source>
</reference>
<name>A0ABM8AUJ8_9BACT</name>
<accession>A0ABM8AUJ8</accession>
<dbReference type="Proteomes" id="UP001061361">
    <property type="component" value="Chromosome"/>
</dbReference>
<protein>
    <recommendedName>
        <fullName evidence="1">Putative Flp pilus-assembly TadG-like N-terminal domain-containing protein</fullName>
    </recommendedName>
</protein>
<keyword evidence="3" id="KW-1185">Reference proteome</keyword>